<name>A0A9Q3DZA7_9BASI</name>
<proteinExistence type="predicted"/>
<comment type="caution">
    <text evidence="2">The sequence shown here is derived from an EMBL/GenBank/DDBJ whole genome shotgun (WGS) entry which is preliminary data.</text>
</comment>
<keyword evidence="3" id="KW-1185">Reference proteome</keyword>
<evidence type="ECO:0000256" key="1">
    <source>
        <dbReference type="SAM" id="MobiDB-lite"/>
    </source>
</evidence>
<gene>
    <name evidence="2" type="ORF">O181_049510</name>
</gene>
<feature type="compositionally biased region" description="Basic and acidic residues" evidence="1">
    <location>
        <begin position="48"/>
        <end position="65"/>
    </location>
</feature>
<evidence type="ECO:0000313" key="2">
    <source>
        <dbReference type="EMBL" id="MBW0509795.1"/>
    </source>
</evidence>
<sequence length="170" mass="18800">MDNKTSGKTLPKPNKPHDKAPLKCHKCGSTSHLANNYPKKTRMHEVEIEKDETKEINDVPVHESDSEPSEEGELADKLSIENINVSFEVTQVHTHLPQYSDECMDLIHVQGYKMQKAKPTTGKGYTAGSSCITNIVTNNREAKIHLDSGAFSTCVGKDNIEKILPIGKTS</sequence>
<accession>A0A9Q3DZA7</accession>
<organism evidence="2 3">
    <name type="scientific">Austropuccinia psidii MF-1</name>
    <dbReference type="NCBI Taxonomy" id="1389203"/>
    <lineage>
        <taxon>Eukaryota</taxon>
        <taxon>Fungi</taxon>
        <taxon>Dikarya</taxon>
        <taxon>Basidiomycota</taxon>
        <taxon>Pucciniomycotina</taxon>
        <taxon>Pucciniomycetes</taxon>
        <taxon>Pucciniales</taxon>
        <taxon>Sphaerophragmiaceae</taxon>
        <taxon>Austropuccinia</taxon>
    </lineage>
</organism>
<feature type="region of interest" description="Disordered" evidence="1">
    <location>
        <begin position="1"/>
        <end position="27"/>
    </location>
</feature>
<feature type="region of interest" description="Disordered" evidence="1">
    <location>
        <begin position="48"/>
        <end position="74"/>
    </location>
</feature>
<evidence type="ECO:0000313" key="3">
    <source>
        <dbReference type="Proteomes" id="UP000765509"/>
    </source>
</evidence>
<protein>
    <submittedName>
        <fullName evidence="2">Uncharacterized protein</fullName>
    </submittedName>
</protein>
<reference evidence="2" key="1">
    <citation type="submission" date="2021-03" db="EMBL/GenBank/DDBJ databases">
        <title>Draft genome sequence of rust myrtle Austropuccinia psidii MF-1, a brazilian biotype.</title>
        <authorList>
            <person name="Quecine M.C."/>
            <person name="Pachon D.M.R."/>
            <person name="Bonatelli M.L."/>
            <person name="Correr F.H."/>
            <person name="Franceschini L.M."/>
            <person name="Leite T.F."/>
            <person name="Margarido G.R.A."/>
            <person name="Almeida C.A."/>
            <person name="Ferrarezi J.A."/>
            <person name="Labate C.A."/>
        </authorList>
    </citation>
    <scope>NUCLEOTIDE SEQUENCE</scope>
    <source>
        <strain evidence="2">MF-1</strain>
    </source>
</reference>
<dbReference type="EMBL" id="AVOT02021163">
    <property type="protein sequence ID" value="MBW0509795.1"/>
    <property type="molecule type" value="Genomic_DNA"/>
</dbReference>
<dbReference type="Proteomes" id="UP000765509">
    <property type="component" value="Unassembled WGS sequence"/>
</dbReference>
<dbReference type="AlphaFoldDB" id="A0A9Q3DZA7"/>